<organism evidence="2 3">
    <name type="scientific">Streptomyces hebeiensis</name>
    <dbReference type="NCBI Taxonomy" id="229486"/>
    <lineage>
        <taxon>Bacteria</taxon>
        <taxon>Bacillati</taxon>
        <taxon>Actinomycetota</taxon>
        <taxon>Actinomycetes</taxon>
        <taxon>Kitasatosporales</taxon>
        <taxon>Streptomycetaceae</taxon>
        <taxon>Streptomyces</taxon>
    </lineage>
</organism>
<comment type="caution">
    <text evidence="2">The sequence shown here is derived from an EMBL/GenBank/DDBJ whole genome shotgun (WGS) entry which is preliminary data.</text>
</comment>
<name>A0ABP4FEW1_9ACTN</name>
<gene>
    <name evidence="2" type="ORF">GCM10009654_23100</name>
</gene>
<dbReference type="EMBL" id="BAAAKV010000017">
    <property type="protein sequence ID" value="GAA1165589.1"/>
    <property type="molecule type" value="Genomic_DNA"/>
</dbReference>
<feature type="chain" id="PRO_5046335382" description="Secreted protein" evidence="1">
    <location>
        <begin position="35"/>
        <end position="214"/>
    </location>
</feature>
<evidence type="ECO:0000313" key="3">
    <source>
        <dbReference type="Proteomes" id="UP001501371"/>
    </source>
</evidence>
<keyword evidence="3" id="KW-1185">Reference proteome</keyword>
<sequence length="214" mass="22180">MSGLRMTGRLRLLALVLAAGAFMVGGLSSTAAYASEASPLSAEPQLGIQFNPDGTGQCEGRTGEQWAASPNWTEAIRFDTDNRPGGCQLAFGVTDPDGTLAGSSISYQLTRSAGGVGQCGDNLGVNAVPILPIPVFGAPVRVDTDSQPGWCNLTFTVTGRIVLDVQLYADGDAGQCSDASPVTHSVFAGSPVTVKIDTDGRSGGCQFLLRLRHF</sequence>
<feature type="signal peptide" evidence="1">
    <location>
        <begin position="1"/>
        <end position="34"/>
    </location>
</feature>
<dbReference type="RefSeq" id="WP_344274051.1">
    <property type="nucleotide sequence ID" value="NZ_BAAAKV010000017.1"/>
</dbReference>
<evidence type="ECO:0008006" key="4">
    <source>
        <dbReference type="Google" id="ProtNLM"/>
    </source>
</evidence>
<evidence type="ECO:0000313" key="2">
    <source>
        <dbReference type="EMBL" id="GAA1165589.1"/>
    </source>
</evidence>
<proteinExistence type="predicted"/>
<keyword evidence="1" id="KW-0732">Signal</keyword>
<evidence type="ECO:0000256" key="1">
    <source>
        <dbReference type="SAM" id="SignalP"/>
    </source>
</evidence>
<protein>
    <recommendedName>
        <fullName evidence="4">Secreted protein</fullName>
    </recommendedName>
</protein>
<accession>A0ABP4FEW1</accession>
<reference evidence="3" key="1">
    <citation type="journal article" date="2019" name="Int. J. Syst. Evol. Microbiol.">
        <title>The Global Catalogue of Microorganisms (GCM) 10K type strain sequencing project: providing services to taxonomists for standard genome sequencing and annotation.</title>
        <authorList>
            <consortium name="The Broad Institute Genomics Platform"/>
            <consortium name="The Broad Institute Genome Sequencing Center for Infectious Disease"/>
            <person name="Wu L."/>
            <person name="Ma J."/>
        </authorList>
    </citation>
    <scope>NUCLEOTIDE SEQUENCE [LARGE SCALE GENOMIC DNA]</scope>
    <source>
        <strain evidence="3">JCM 12696</strain>
    </source>
</reference>
<dbReference type="Proteomes" id="UP001501371">
    <property type="component" value="Unassembled WGS sequence"/>
</dbReference>